<dbReference type="GO" id="GO:0000209">
    <property type="term" value="P:protein polyubiquitination"/>
    <property type="evidence" value="ECO:0007669"/>
    <property type="project" value="TreeGrafter"/>
</dbReference>
<dbReference type="AlphaFoldDB" id="A0A1I7VHD4"/>
<keyword evidence="1 4" id="KW-0808">Transferase</keyword>
<dbReference type="Gene3D" id="3.90.1750.10">
    <property type="entry name" value="Hect, E3 ligase catalytic domains"/>
    <property type="match status" value="1"/>
</dbReference>
<dbReference type="InterPro" id="IPR000569">
    <property type="entry name" value="HECT_dom"/>
</dbReference>
<dbReference type="Gene3D" id="3.30.2160.10">
    <property type="entry name" value="Hect, E3 ligase catalytic domain"/>
    <property type="match status" value="1"/>
</dbReference>
<name>A0A1I7VHD4_LOALO</name>
<proteinExistence type="inferred from homology"/>
<feature type="domain" description="HECT" evidence="5">
    <location>
        <begin position="19"/>
        <end position="135"/>
    </location>
</feature>
<dbReference type="GO" id="GO:0043161">
    <property type="term" value="P:proteasome-mediated ubiquitin-dependent protein catabolic process"/>
    <property type="evidence" value="ECO:0007669"/>
    <property type="project" value="TreeGrafter"/>
</dbReference>
<dbReference type="WBParaSite" id="EN70_2572">
    <property type="protein sequence ID" value="EN70_2572"/>
    <property type="gene ID" value="EN70_2572"/>
</dbReference>
<dbReference type="GO" id="GO:0006974">
    <property type="term" value="P:DNA damage response"/>
    <property type="evidence" value="ECO:0007669"/>
    <property type="project" value="TreeGrafter"/>
</dbReference>
<reference evidence="7" key="2">
    <citation type="submission" date="2016-11" db="UniProtKB">
        <authorList>
            <consortium name="WormBaseParasite"/>
        </authorList>
    </citation>
    <scope>IDENTIFICATION</scope>
</reference>
<comment type="catalytic activity">
    <reaction evidence="4">
        <text>S-ubiquitinyl-[E2 ubiquitin-conjugating enzyme]-L-cysteine + [acceptor protein]-L-lysine = [E2 ubiquitin-conjugating enzyme]-L-cysteine + N(6)-ubiquitinyl-[acceptor protein]-L-lysine.</text>
        <dbReference type="EC" id="2.3.2.26"/>
    </reaction>
</comment>
<comment type="pathway">
    <text evidence="4">Protein modification; protein ubiquitination.</text>
</comment>
<dbReference type="InterPro" id="IPR045322">
    <property type="entry name" value="HECTD1/TRIP12-like"/>
</dbReference>
<dbReference type="PROSITE" id="PS50237">
    <property type="entry name" value="HECT"/>
    <property type="match status" value="1"/>
</dbReference>
<protein>
    <recommendedName>
        <fullName evidence="4">E3 ubiquitin-protein ligase</fullName>
        <ecNumber evidence="4">2.3.2.26</ecNumber>
    </recommendedName>
</protein>
<dbReference type="STRING" id="7209.A0A1I7VHD4"/>
<dbReference type="Proteomes" id="UP000095285">
    <property type="component" value="Unassembled WGS sequence"/>
</dbReference>
<evidence type="ECO:0000313" key="6">
    <source>
        <dbReference type="Proteomes" id="UP000095285"/>
    </source>
</evidence>
<evidence type="ECO:0000256" key="3">
    <source>
        <dbReference type="PROSITE-ProRule" id="PRU00104"/>
    </source>
</evidence>
<accession>A0A1I7VHD4</accession>
<comment type="similarity">
    <text evidence="4">Belongs to the UPL family. K-HECT subfamily.</text>
</comment>
<dbReference type="PANTHER" id="PTHR45670">
    <property type="entry name" value="E3 UBIQUITIN-PROTEIN LIGASE TRIP12"/>
    <property type="match status" value="1"/>
</dbReference>
<dbReference type="PANTHER" id="PTHR45670:SF13">
    <property type="entry name" value="E3 UBIQUITIN-PROTEIN LIGASE TRIP12"/>
    <property type="match status" value="1"/>
</dbReference>
<comment type="function">
    <text evidence="4">E3 ubiquitin-protein ligase which accepts ubiquitin from an E2 ubiquitin-conjugating enzyme in the form of a thioester and then directly transfers the ubiquitin to targeted substrates.</text>
</comment>
<dbReference type="GO" id="GO:0016607">
    <property type="term" value="C:nuclear speck"/>
    <property type="evidence" value="ECO:0007669"/>
    <property type="project" value="TreeGrafter"/>
</dbReference>
<evidence type="ECO:0000256" key="4">
    <source>
        <dbReference type="RuleBase" id="RU369009"/>
    </source>
</evidence>
<organism evidence="6 7">
    <name type="scientific">Loa loa</name>
    <name type="common">Eye worm</name>
    <name type="synonym">Filaria loa</name>
    <dbReference type="NCBI Taxonomy" id="7209"/>
    <lineage>
        <taxon>Eukaryota</taxon>
        <taxon>Metazoa</taxon>
        <taxon>Ecdysozoa</taxon>
        <taxon>Nematoda</taxon>
        <taxon>Chromadorea</taxon>
        <taxon>Rhabditida</taxon>
        <taxon>Spirurina</taxon>
        <taxon>Spiruromorpha</taxon>
        <taxon>Filarioidea</taxon>
        <taxon>Onchocercidae</taxon>
        <taxon>Loa</taxon>
    </lineage>
</organism>
<evidence type="ECO:0000259" key="5">
    <source>
        <dbReference type="PROSITE" id="PS50237"/>
    </source>
</evidence>
<dbReference type="InterPro" id="IPR035983">
    <property type="entry name" value="Hect_E3_ubiquitin_ligase"/>
</dbReference>
<dbReference type="SUPFAM" id="SSF56204">
    <property type="entry name" value="Hect, E3 ligase catalytic domain"/>
    <property type="match status" value="1"/>
</dbReference>
<keyword evidence="6" id="KW-1185">Reference proteome</keyword>
<dbReference type="UniPathway" id="UPA00143"/>
<evidence type="ECO:0000256" key="1">
    <source>
        <dbReference type="ARBA" id="ARBA00022679"/>
    </source>
</evidence>
<dbReference type="Pfam" id="PF00632">
    <property type="entry name" value="HECT"/>
    <property type="match status" value="1"/>
</dbReference>
<evidence type="ECO:0000256" key="2">
    <source>
        <dbReference type="ARBA" id="ARBA00022786"/>
    </source>
</evidence>
<sequence>MSLYIHGKMKSTVRNIDFQLVAHWLLVEGVRREMEAVRKGFETIIKIDDLTSFTPDEMAELFCGCSEETWKRTWNESALQSAIKPDHGYTHDSDQIRWLIQMLASYDYQQQRKFLQFVTGSPKLPVGGFRSLNPR</sequence>
<dbReference type="EC" id="2.3.2.26" evidence="4"/>
<dbReference type="Gene3D" id="3.30.2410.10">
    <property type="entry name" value="Hect, E3 ligase catalytic domain"/>
    <property type="match status" value="1"/>
</dbReference>
<evidence type="ECO:0000313" key="7">
    <source>
        <dbReference type="WBParaSite" id="EN70_2572"/>
    </source>
</evidence>
<keyword evidence="2 3" id="KW-0833">Ubl conjugation pathway</keyword>
<dbReference type="GO" id="GO:0061630">
    <property type="term" value="F:ubiquitin protein ligase activity"/>
    <property type="evidence" value="ECO:0007669"/>
    <property type="project" value="UniProtKB-UniRule"/>
</dbReference>
<reference evidence="6" key="1">
    <citation type="submission" date="2012-04" db="EMBL/GenBank/DDBJ databases">
        <title>The Genome Sequence of Loa loa.</title>
        <authorList>
            <consortium name="The Broad Institute Genome Sequencing Platform"/>
            <consortium name="Broad Institute Genome Sequencing Center for Infectious Disease"/>
            <person name="Nutman T.B."/>
            <person name="Fink D.L."/>
            <person name="Russ C."/>
            <person name="Young S."/>
            <person name="Zeng Q."/>
            <person name="Gargeya S."/>
            <person name="Alvarado L."/>
            <person name="Berlin A."/>
            <person name="Chapman S.B."/>
            <person name="Chen Z."/>
            <person name="Freedman E."/>
            <person name="Gellesch M."/>
            <person name="Goldberg J."/>
            <person name="Griggs A."/>
            <person name="Gujja S."/>
            <person name="Heilman E.R."/>
            <person name="Heiman D."/>
            <person name="Howarth C."/>
            <person name="Mehta T."/>
            <person name="Neiman D."/>
            <person name="Pearson M."/>
            <person name="Roberts A."/>
            <person name="Saif S."/>
            <person name="Shea T."/>
            <person name="Shenoy N."/>
            <person name="Sisk P."/>
            <person name="Stolte C."/>
            <person name="Sykes S."/>
            <person name="White J."/>
            <person name="Yandava C."/>
            <person name="Haas B."/>
            <person name="Henn M.R."/>
            <person name="Nusbaum C."/>
            <person name="Birren B."/>
        </authorList>
    </citation>
    <scope>NUCLEOTIDE SEQUENCE [LARGE SCALE GENOMIC DNA]</scope>
</reference>
<comment type="caution">
    <text evidence="3">Lacks conserved residue(s) required for the propagation of feature annotation.</text>
</comment>